<evidence type="ECO:0000313" key="1">
    <source>
        <dbReference type="EMBL" id="CAG8558644.1"/>
    </source>
</evidence>
<name>A0ACA9M0L6_9GLOM</name>
<accession>A0ACA9M0L6</accession>
<gene>
    <name evidence="1" type="ORF">SPELUC_LOCUS5512</name>
</gene>
<comment type="caution">
    <text evidence="1">The sequence shown here is derived from an EMBL/GenBank/DDBJ whole genome shotgun (WGS) entry which is preliminary data.</text>
</comment>
<organism evidence="1 2">
    <name type="scientific">Cetraspora pellucida</name>
    <dbReference type="NCBI Taxonomy" id="1433469"/>
    <lineage>
        <taxon>Eukaryota</taxon>
        <taxon>Fungi</taxon>
        <taxon>Fungi incertae sedis</taxon>
        <taxon>Mucoromycota</taxon>
        <taxon>Glomeromycotina</taxon>
        <taxon>Glomeromycetes</taxon>
        <taxon>Diversisporales</taxon>
        <taxon>Gigasporaceae</taxon>
        <taxon>Cetraspora</taxon>
    </lineage>
</organism>
<evidence type="ECO:0000313" key="2">
    <source>
        <dbReference type="Proteomes" id="UP000789366"/>
    </source>
</evidence>
<dbReference type="Proteomes" id="UP000789366">
    <property type="component" value="Unassembled WGS sequence"/>
</dbReference>
<sequence>MSLSGPEPLSPPPPFSDTEHANNSIFVSSQNVDEQDQAPAYSFYPSTSGSYFELKTIGKQLNKKEKYLCGSVLDNRYFLLGSNSGLEFIDLSLPSEQQIPEKLIEAVRFKHIVILITQRYSALIALAGKNNHIRTYNLSNLRLLIKCKLISRTPRMPKTPKTPKSPSIHGRARSVDFIFEPDFIPDRPYSSTPTLRRSVTLESLNTTSNNTFPDANSSSLSQIPVSNANSTTTSVSFNQDTNSTCRNGSSTSTTTCTSHTNTSMTSNRRNLGHQNPLSLTINSNLSTDVHNAKPSAQWTPDYSKLPSTRMALSFVTRSGPTRTYLTVLSKQNIFLFELDFGDANRKPEFVHTRTYWLPQTPKFLQLCMYEDQLVDIVAIFQTEVILIGVDDARVREVSIDPQLQPVSQHLISLPSFIHTSQWQTFSQLPWIPVLNPEFVSDNFTIPPPYDSTINADPSTMLNPIPIFETSSIDSLQLTGESYSLFFATFGTKSMIVDSKGRPFSTVVLQWTFTPLHVEFLKSNQAGGESFVVGFGKNMIEIRSINNGRIVENVVRGVDVQYLGRGLNGQGIIWGCSINKGIKGISLYLLEGPRT</sequence>
<keyword evidence="2" id="KW-1185">Reference proteome</keyword>
<protein>
    <submittedName>
        <fullName evidence="1">8843_t:CDS:1</fullName>
    </submittedName>
</protein>
<proteinExistence type="predicted"/>
<dbReference type="EMBL" id="CAJVPW010005672">
    <property type="protein sequence ID" value="CAG8558644.1"/>
    <property type="molecule type" value="Genomic_DNA"/>
</dbReference>
<reference evidence="1" key="1">
    <citation type="submission" date="2021-06" db="EMBL/GenBank/DDBJ databases">
        <authorList>
            <person name="Kallberg Y."/>
            <person name="Tangrot J."/>
            <person name="Rosling A."/>
        </authorList>
    </citation>
    <scope>NUCLEOTIDE SEQUENCE</scope>
    <source>
        <strain evidence="1">28 12/20/2015</strain>
    </source>
</reference>